<dbReference type="GO" id="GO:0048193">
    <property type="term" value="P:Golgi vesicle transport"/>
    <property type="evidence" value="ECO:0007669"/>
    <property type="project" value="TreeGrafter"/>
</dbReference>
<organism evidence="4">
    <name type="scientific">Diabrotica virgifera virgifera</name>
    <name type="common">western corn rootworm</name>
    <dbReference type="NCBI Taxonomy" id="50390"/>
    <lineage>
        <taxon>Eukaryota</taxon>
        <taxon>Metazoa</taxon>
        <taxon>Ecdysozoa</taxon>
        <taxon>Arthropoda</taxon>
        <taxon>Hexapoda</taxon>
        <taxon>Insecta</taxon>
        <taxon>Pterygota</taxon>
        <taxon>Neoptera</taxon>
        <taxon>Endopterygota</taxon>
        <taxon>Coleoptera</taxon>
        <taxon>Polyphaga</taxon>
        <taxon>Cucujiformia</taxon>
        <taxon>Chrysomeloidea</taxon>
        <taxon>Chrysomelidae</taxon>
        <taxon>Galerucinae</taxon>
        <taxon>Diabroticina</taxon>
        <taxon>Diabroticites</taxon>
        <taxon>Diabrotica</taxon>
    </lineage>
</organism>
<keyword evidence="1" id="KW-0175">Coiled coil</keyword>
<dbReference type="SMART" id="SM00755">
    <property type="entry name" value="Grip"/>
    <property type="match status" value="1"/>
</dbReference>
<feature type="coiled-coil region" evidence="1">
    <location>
        <begin position="1431"/>
        <end position="1458"/>
    </location>
</feature>
<evidence type="ECO:0000313" key="4">
    <source>
        <dbReference type="RefSeq" id="XP_028147206.1"/>
    </source>
</evidence>
<reference evidence="4" key="1">
    <citation type="submission" date="2025-08" db="UniProtKB">
        <authorList>
            <consortium name="RefSeq"/>
        </authorList>
    </citation>
    <scope>IDENTIFICATION</scope>
    <source>
        <tissue evidence="4">Whole insect</tissue>
    </source>
</reference>
<name>A0A6P7GCU3_DIAVI</name>
<dbReference type="PROSITE" id="PS50913">
    <property type="entry name" value="GRIP"/>
    <property type="match status" value="1"/>
</dbReference>
<dbReference type="PANTHER" id="PTHR19327">
    <property type="entry name" value="GOLGIN"/>
    <property type="match status" value="1"/>
</dbReference>
<dbReference type="Gene3D" id="1.10.220.60">
    <property type="entry name" value="GRIP domain"/>
    <property type="match status" value="1"/>
</dbReference>
<gene>
    <name evidence="4" type="primary">LOC114340632</name>
</gene>
<dbReference type="SUPFAM" id="SSF101283">
    <property type="entry name" value="GRIP domain"/>
    <property type="match status" value="1"/>
</dbReference>
<feature type="coiled-coil region" evidence="1">
    <location>
        <begin position="845"/>
        <end position="994"/>
    </location>
</feature>
<feature type="coiled-coil region" evidence="1">
    <location>
        <begin position="509"/>
        <end position="746"/>
    </location>
</feature>
<sequence>MFKKLKEKITEEVKISPQRFAEFTQSVSDRLQNSSTSDDNFFSIGEDDQNTSVDSNSHGFSSVQLMSPQERPRRSSVSSLASDISFLPKYEPGSVYHLQSDLDISASEVEDNASTASSQLGHLTKEQIYSAFQKSQMRYHKYRGRYTDLSRHYKDLERDITKMKSVLVETQDKAIRRVTELKEQCALEQKAKAHLESALRDDLDEKNYKIKSLQTKIDILQNKSNSNSLINIEESSNNSSENLENLTKYLNDSRKEIETLNAKIQELKAKSIVFQSTEQEYKSKISNLEKEIAQFSEREKENNLNLAQNKMELHNEILLKDNEISNLKRDNEGLKNKLDSMEAENKTNSNQKLENLQNQNKKLIEKVESLTQKCNNLESELLRMETYKQEIKNVKDKDEERRNEMLQLEKVKEQLTKSNSELNESLLKERESYEKQITQLREDAKKGLLSLEPKIREKIENEFSLKEAELQQEFSKKIEELTSSNNTSKKIQVQLIEKDTIIKNITEELNETKSVLSTKTNAYEELEKNHLELIENCTDLRHTISNLEKDKITLDAQEEKVKRLEQHIKTLQDQLETSDGNYQKAKKELSNIKQALHNTNEQLRLVEDRNKAMELQSSDNDHLLKSFEEEKSYLMRQFEQIKQELNKSIEVKNGEIKQLQKYLVEAKEKSSEFTEKHSKLEKELLEFQEQIRILEEKQIAEDVARNQTQLLNMKLAQMEDTNSKNIERFEEKCNKLSQELISICKELKFIDSDGDFNDFANAELMAKLHLMKEMYKKREEFYTDLLTQNSKLSEENKSKTQELENLQREFSSVHSSNKDFNTNINTLEGELSHSRNLLQEKEYLIKNLMEQSQENHNRIDQLEHILQEETAKSAALSSDVSRLESSLREYEEKHRLLEEKEKLLEVTQSENGILQLKLQKMEVENQQLSDLLEKQNTSVENTSKEHLESLSVVKQLESRNLELQKTYEEKNAVVQDLNEQIKKLEGTINESEVAKKVVLQELEDIRIIHSQLKAENEAKDQDITKLSSDVAHLHATVKKQSEEFNNLLVDTQKLDVMVENIKKENVEAIQREKTCQNDLTIKVNELQSQLEDKTSKLEEVANKVCTLESACKAEEEKCKIKSAEVEKFTKEIKSKTAEMKIKDQEIYILKEERDSVVEEINALRGEIVELNQQISHRGNLDTQLVHSESERALLQAEREKFKEEVTELNIRIQQLSMDNRNVMEENQTLSQEKEELKVSLEFLKEQQSKGPNTDYLDKENKSLLDNIQDLTHKLNIVETENAKLKSEKKTSDNNGSEIAKIQEDFYEIKEKCDNLFIENKNLKQEYNNLEEKCAGFGKIKEKLEAQISESESHYNDLLREKQLLEDEIQELKTSPVNCNTNSSRLDNLETLKKEQAFLNESEKQHYAKEIDILREKLTKYKSLDLTNKSSIEFYENELQKMKNQNDKLNRKLDETIVTLNHCAELSTSTEVEYLKNVLYNYMLGKESLVLARVIAAVCKFDPHQTELIMQKEQQKQTLLGHLGLI</sequence>
<feature type="domain" description="GRIP" evidence="3">
    <location>
        <begin position="1464"/>
        <end position="1511"/>
    </location>
</feature>
<dbReference type="PANTHER" id="PTHR19327:SF0">
    <property type="entry name" value="GOLGIN SUBFAMILY A MEMBER 4"/>
    <property type="match status" value="1"/>
</dbReference>
<dbReference type="FunCoup" id="A0A6P7GCU3">
    <property type="interactions" value="513"/>
</dbReference>
<feature type="region of interest" description="Disordered" evidence="2">
    <location>
        <begin position="26"/>
        <end position="77"/>
    </location>
</feature>
<feature type="compositionally biased region" description="Polar residues" evidence="2">
    <location>
        <begin position="26"/>
        <end position="40"/>
    </location>
</feature>
<dbReference type="RefSeq" id="XP_028147206.1">
    <property type="nucleotide sequence ID" value="XM_028291405.1"/>
</dbReference>
<dbReference type="InParanoid" id="A0A6P7GCU3"/>
<protein>
    <submittedName>
        <fullName evidence="4">Golgin subfamily A member 4-like</fullName>
    </submittedName>
</protein>
<dbReference type="SUPFAM" id="SSF90257">
    <property type="entry name" value="Myosin rod fragments"/>
    <property type="match status" value="1"/>
</dbReference>
<evidence type="ECO:0000256" key="2">
    <source>
        <dbReference type="SAM" id="MobiDB-lite"/>
    </source>
</evidence>
<accession>A0A6P7GCU3</accession>
<feature type="coiled-coil region" evidence="1">
    <location>
        <begin position="1076"/>
        <end position="1103"/>
    </location>
</feature>
<proteinExistence type="predicted"/>
<dbReference type="GO" id="GO:0031267">
    <property type="term" value="F:small GTPase binding"/>
    <property type="evidence" value="ECO:0007669"/>
    <property type="project" value="TreeGrafter"/>
</dbReference>
<dbReference type="Pfam" id="PF01465">
    <property type="entry name" value="GRIP"/>
    <property type="match status" value="1"/>
</dbReference>
<feature type="coiled-coil region" evidence="1">
    <location>
        <begin position="203"/>
        <end position="443"/>
    </location>
</feature>
<dbReference type="InterPro" id="IPR000237">
    <property type="entry name" value="GRIP_dom"/>
</dbReference>
<feature type="compositionally biased region" description="Polar residues" evidence="2">
    <location>
        <begin position="50"/>
        <end position="67"/>
    </location>
</feature>
<feature type="coiled-coil region" evidence="1">
    <location>
        <begin position="1153"/>
        <end position="1374"/>
    </location>
</feature>
<evidence type="ECO:0000256" key="1">
    <source>
        <dbReference type="SAM" id="Coils"/>
    </source>
</evidence>
<evidence type="ECO:0000259" key="3">
    <source>
        <dbReference type="PROSITE" id="PS50913"/>
    </source>
</evidence>
<dbReference type="GO" id="GO:0005794">
    <property type="term" value="C:Golgi apparatus"/>
    <property type="evidence" value="ECO:0007669"/>
    <property type="project" value="TreeGrafter"/>
</dbReference>